<organism evidence="5 6">
    <name type="scientific">Amborella trichopoda</name>
    <dbReference type="NCBI Taxonomy" id="13333"/>
    <lineage>
        <taxon>Eukaryota</taxon>
        <taxon>Viridiplantae</taxon>
        <taxon>Streptophyta</taxon>
        <taxon>Embryophyta</taxon>
        <taxon>Tracheophyta</taxon>
        <taxon>Spermatophyta</taxon>
        <taxon>Magnoliopsida</taxon>
        <taxon>Amborellales</taxon>
        <taxon>Amborellaceae</taxon>
        <taxon>Amborella</taxon>
    </lineage>
</organism>
<evidence type="ECO:0008006" key="7">
    <source>
        <dbReference type="Google" id="ProtNLM"/>
    </source>
</evidence>
<evidence type="ECO:0000313" key="5">
    <source>
        <dbReference type="EMBL" id="ERN13089.1"/>
    </source>
</evidence>
<keyword evidence="3" id="KW-0443">Lipid metabolism</keyword>
<accession>W1PYE3</accession>
<dbReference type="AlphaFoldDB" id="W1PYE3"/>
<evidence type="ECO:0000256" key="1">
    <source>
        <dbReference type="ARBA" id="ARBA00008668"/>
    </source>
</evidence>
<evidence type="ECO:0000256" key="3">
    <source>
        <dbReference type="ARBA" id="ARBA00023098"/>
    </source>
</evidence>
<dbReference type="Proteomes" id="UP000017836">
    <property type="component" value="Unassembled WGS sequence"/>
</dbReference>
<reference evidence="6" key="1">
    <citation type="journal article" date="2013" name="Science">
        <title>The Amborella genome and the evolution of flowering plants.</title>
        <authorList>
            <consortium name="Amborella Genome Project"/>
        </authorList>
    </citation>
    <scope>NUCLEOTIDE SEQUENCE [LARGE SCALE GENOMIC DNA]</scope>
</reference>
<dbReference type="HOGENOM" id="CLU_015101_12_0_1"/>
<dbReference type="CDD" id="cd01837">
    <property type="entry name" value="SGNH_plant_lipase_like"/>
    <property type="match status" value="1"/>
</dbReference>
<dbReference type="eggNOG" id="ENOG502QU3Y">
    <property type="taxonomic scope" value="Eukaryota"/>
</dbReference>
<feature type="chain" id="PRO_5004807851" description="SGNH hydrolase-type esterase domain-containing protein" evidence="4">
    <location>
        <begin position="25"/>
        <end position="344"/>
    </location>
</feature>
<dbReference type="InterPro" id="IPR001087">
    <property type="entry name" value="GDSL"/>
</dbReference>
<sequence>MALRFICSLLFVVLLIVSLGGVESKAHHREKRRVLFVFGDSYADTGNFRKSVSPSWKQPYGITFPGKPAGRFSDGRVLTDFLAKFLGVRSPIPYTWRKINPSLQRYGVNFAIGGTGVFTTLNAMANMTVQIDSFERLLRQGVICQNDLDRSVALVSLAGNDYSAYLERNGSAEGLQPFIIAVVKQLSLNLQRLQGLGVKKIAVTTMEPLGCLPSSTQVLSYKQCNETQNAATSFHNLLLEQEVQNLNKEANNSSNIVIFDLFNSFNSVLKTPSGQGKFVDSLRPCCDGFTVTDRCGSIDKSGRATYNICSNPETTFFWDSVHPTQSAWAAIVSYLRPSVEALAS</sequence>
<evidence type="ECO:0000256" key="4">
    <source>
        <dbReference type="SAM" id="SignalP"/>
    </source>
</evidence>
<protein>
    <recommendedName>
        <fullName evidence="7">SGNH hydrolase-type esterase domain-containing protein</fullName>
    </recommendedName>
</protein>
<keyword evidence="4" id="KW-0732">Signal</keyword>
<dbReference type="EMBL" id="KI392591">
    <property type="protein sequence ID" value="ERN13089.1"/>
    <property type="molecule type" value="Genomic_DNA"/>
</dbReference>
<dbReference type="OrthoDB" id="1600564at2759"/>
<comment type="similarity">
    <text evidence="1">Belongs to the 'GDSL' lipolytic enzyme family.</text>
</comment>
<dbReference type="KEGG" id="atr:18441327"/>
<dbReference type="Pfam" id="PF00657">
    <property type="entry name" value="Lipase_GDSL"/>
    <property type="match status" value="1"/>
</dbReference>
<gene>
    <name evidence="5" type="ORF">AMTR_s00040p00157200</name>
</gene>
<dbReference type="GO" id="GO:0016788">
    <property type="term" value="F:hydrolase activity, acting on ester bonds"/>
    <property type="evidence" value="ECO:0007669"/>
    <property type="project" value="InterPro"/>
</dbReference>
<proteinExistence type="inferred from homology"/>
<dbReference type="GO" id="GO:0006629">
    <property type="term" value="P:lipid metabolic process"/>
    <property type="evidence" value="ECO:0007669"/>
    <property type="project" value="UniProtKB-KW"/>
</dbReference>
<dbReference type="InterPro" id="IPR035669">
    <property type="entry name" value="SGNH_plant_lipase-like"/>
</dbReference>
<dbReference type="OMA" id="PCCETFT"/>
<feature type="signal peptide" evidence="4">
    <location>
        <begin position="1"/>
        <end position="24"/>
    </location>
</feature>
<dbReference type="Gramene" id="ERN13089">
    <property type="protein sequence ID" value="ERN13089"/>
    <property type="gene ID" value="AMTR_s00040p00157200"/>
</dbReference>
<keyword evidence="2" id="KW-0378">Hydrolase</keyword>
<dbReference type="PANTHER" id="PTHR46020:SF4">
    <property type="entry name" value="OS04G0650200 PROTEIN"/>
    <property type="match status" value="1"/>
</dbReference>
<name>W1PYE3_AMBTC</name>
<dbReference type="Gene3D" id="3.40.50.1110">
    <property type="entry name" value="SGNH hydrolase"/>
    <property type="match status" value="1"/>
</dbReference>
<dbReference type="PANTHER" id="PTHR46020">
    <property type="entry name" value="OSJNBB0059K02.9 PROTEIN"/>
    <property type="match status" value="1"/>
</dbReference>
<dbReference type="InterPro" id="IPR036514">
    <property type="entry name" value="SGNH_hydro_sf"/>
</dbReference>
<dbReference type="SUPFAM" id="SSF52266">
    <property type="entry name" value="SGNH hydrolase"/>
    <property type="match status" value="1"/>
</dbReference>
<evidence type="ECO:0000256" key="2">
    <source>
        <dbReference type="ARBA" id="ARBA00022801"/>
    </source>
</evidence>
<evidence type="ECO:0000313" key="6">
    <source>
        <dbReference type="Proteomes" id="UP000017836"/>
    </source>
</evidence>
<keyword evidence="6" id="KW-1185">Reference proteome</keyword>